<evidence type="ECO:0000313" key="7">
    <source>
        <dbReference type="EMBL" id="CAE0756124.1"/>
    </source>
</evidence>
<proteinExistence type="predicted"/>
<name>A0A7S4B7U3_CHRCT</name>
<evidence type="ECO:0000256" key="3">
    <source>
        <dbReference type="ARBA" id="ARBA00022989"/>
    </source>
</evidence>
<feature type="transmembrane region" description="Helical" evidence="5">
    <location>
        <begin position="122"/>
        <end position="141"/>
    </location>
</feature>
<evidence type="ECO:0000256" key="5">
    <source>
        <dbReference type="SAM" id="Phobius"/>
    </source>
</evidence>
<gene>
    <name evidence="7" type="ORF">PCAR00345_LOCUS8718</name>
</gene>
<reference evidence="7" key="1">
    <citation type="submission" date="2021-01" db="EMBL/GenBank/DDBJ databases">
        <authorList>
            <person name="Corre E."/>
            <person name="Pelletier E."/>
            <person name="Niang G."/>
            <person name="Scheremetjew M."/>
            <person name="Finn R."/>
            <person name="Kale V."/>
            <person name="Holt S."/>
            <person name="Cochrane G."/>
            <person name="Meng A."/>
            <person name="Brown T."/>
            <person name="Cohen L."/>
        </authorList>
    </citation>
    <scope>NUCLEOTIDE SEQUENCE</scope>
    <source>
        <strain evidence="7">CCMP645</strain>
    </source>
</reference>
<dbReference type="InterPro" id="IPR050186">
    <property type="entry name" value="TPT_transporter"/>
</dbReference>
<feature type="transmembrane region" description="Helical" evidence="5">
    <location>
        <begin position="285"/>
        <end position="304"/>
    </location>
</feature>
<dbReference type="Pfam" id="PF03151">
    <property type="entry name" value="TPT"/>
    <property type="match status" value="1"/>
</dbReference>
<evidence type="ECO:0000256" key="4">
    <source>
        <dbReference type="ARBA" id="ARBA00023136"/>
    </source>
</evidence>
<dbReference type="PANTHER" id="PTHR11132">
    <property type="entry name" value="SOLUTE CARRIER FAMILY 35"/>
    <property type="match status" value="1"/>
</dbReference>
<feature type="transmembrane region" description="Helical" evidence="5">
    <location>
        <begin position="99"/>
        <end position="116"/>
    </location>
</feature>
<evidence type="ECO:0000259" key="6">
    <source>
        <dbReference type="Pfam" id="PF03151"/>
    </source>
</evidence>
<keyword evidence="3 5" id="KW-1133">Transmembrane helix</keyword>
<keyword evidence="2 5" id="KW-0812">Transmembrane</keyword>
<dbReference type="EMBL" id="HBIZ01014271">
    <property type="protein sequence ID" value="CAE0756124.1"/>
    <property type="molecule type" value="Transcribed_RNA"/>
</dbReference>
<dbReference type="InterPro" id="IPR004853">
    <property type="entry name" value="Sugar_P_trans_dom"/>
</dbReference>
<evidence type="ECO:0000256" key="2">
    <source>
        <dbReference type="ARBA" id="ARBA00022692"/>
    </source>
</evidence>
<feature type="transmembrane region" description="Helical" evidence="5">
    <location>
        <begin position="172"/>
        <end position="191"/>
    </location>
</feature>
<comment type="subcellular location">
    <subcellularLocation>
        <location evidence="1">Membrane</location>
        <topology evidence="1">Multi-pass membrane protein</topology>
    </subcellularLocation>
</comment>
<keyword evidence="4 5" id="KW-0472">Membrane</keyword>
<dbReference type="AlphaFoldDB" id="A0A7S4B7U3"/>
<sequence length="379" mass="41336">MRLNMQSLSTNVHQRSAAADREAHMSDALITTGYALGNVASSVAIVLVNKKVFAAGFHFPITLSFFHFCFTIVFYKLLWACRLFETPRPDLPQFEKFKVALAGVGSIGFMNVSLSLNSVGFYQVTKLTIVPVTLAINYFYYNVSTTNKVKLSLFILLLGVGVATVSDVELRPVGFLFGLLAVLTTAMFQIWQGTKQKEYSVSGTQLQNSVAFWQTTQALLGSVLFESICMDAPPESCDSAAQFLLRAYAGGQSESNAMWFVLFTCFLALAVNWCSFGLIGRTSPITFQVVGHAKTCLVLVGGYVMFPTKAGDTQQFYNNIAGVSVAMLGVVLYGHVKQASSQEKDDCLDAVCPSPISRLLDSNKYSTISPSETDALTKC</sequence>
<accession>A0A7S4B7U3</accession>
<organism evidence="7">
    <name type="scientific">Chrysotila carterae</name>
    <name type="common">Marine alga</name>
    <name type="synonym">Syracosphaera carterae</name>
    <dbReference type="NCBI Taxonomy" id="13221"/>
    <lineage>
        <taxon>Eukaryota</taxon>
        <taxon>Haptista</taxon>
        <taxon>Haptophyta</taxon>
        <taxon>Prymnesiophyceae</taxon>
        <taxon>Isochrysidales</taxon>
        <taxon>Isochrysidaceae</taxon>
        <taxon>Chrysotila</taxon>
    </lineage>
</organism>
<feature type="transmembrane region" description="Helical" evidence="5">
    <location>
        <begin position="148"/>
        <end position="166"/>
    </location>
</feature>
<feature type="transmembrane region" description="Helical" evidence="5">
    <location>
        <begin position="54"/>
        <end position="78"/>
    </location>
</feature>
<feature type="transmembrane region" description="Helical" evidence="5">
    <location>
        <begin position="257"/>
        <end position="279"/>
    </location>
</feature>
<feature type="transmembrane region" description="Helical" evidence="5">
    <location>
        <begin position="316"/>
        <end position="336"/>
    </location>
</feature>
<evidence type="ECO:0000256" key="1">
    <source>
        <dbReference type="ARBA" id="ARBA00004141"/>
    </source>
</evidence>
<protein>
    <recommendedName>
        <fullName evidence="6">Sugar phosphate transporter domain-containing protein</fullName>
    </recommendedName>
</protein>
<dbReference type="GO" id="GO:0016020">
    <property type="term" value="C:membrane"/>
    <property type="evidence" value="ECO:0007669"/>
    <property type="project" value="UniProtKB-SubCell"/>
</dbReference>
<feature type="domain" description="Sugar phosphate transporter" evidence="6">
    <location>
        <begin position="42"/>
        <end position="333"/>
    </location>
</feature>
<feature type="transmembrane region" description="Helical" evidence="5">
    <location>
        <begin position="28"/>
        <end position="48"/>
    </location>
</feature>